<sequence>MTLSPRARRFVRPLLTLAILALAVIAIAQIWNHYMHDPWTRDGRVRADVINLGTDVSGLVENLQVEDNDFVHAGDVLFTIDKQRYALALSEARANLNNLEQQRAEAKAANARRQKLGDYASQEDRDDARFAYSRAQAQVEQAEVAVEQAQLDLERATVRAPVDGYVTNLLLRPGEYVSAGEDAVTLVDAGSFHVTGYFEETKLDAIDIGAPVRIQLLASDTPLWGHVDSIARGISDKSLDSQGTGLANVSTSFDWVRLSQRIPVRIALDDVPEDVRLSAGLTATVYLNDTRDEHREASDWQRSLTRWWESLISI</sequence>
<dbReference type="Pfam" id="PF25963">
    <property type="entry name" value="Beta-barrel_AAEA"/>
    <property type="match status" value="1"/>
</dbReference>
<feature type="domain" description="p-hydroxybenzoic acid efflux pump subunit AaeA-like beta-barrel" evidence="7">
    <location>
        <begin position="191"/>
        <end position="287"/>
    </location>
</feature>
<evidence type="ECO:0000259" key="6">
    <source>
        <dbReference type="Pfam" id="PF25917"/>
    </source>
</evidence>
<dbReference type="Pfam" id="PF25917">
    <property type="entry name" value="BSH_RND"/>
    <property type="match status" value="1"/>
</dbReference>
<feature type="domain" description="Multidrug resistance protein MdtA-like barrel-sandwich hybrid" evidence="6">
    <location>
        <begin position="50"/>
        <end position="187"/>
    </location>
</feature>
<keyword evidence="4" id="KW-0472">Membrane</keyword>
<dbReference type="AlphaFoldDB" id="A0A1Q8T8X6"/>
<dbReference type="EMBL" id="MSDQ01000042">
    <property type="protein sequence ID" value="OLO10143.1"/>
    <property type="molecule type" value="Genomic_DNA"/>
</dbReference>
<dbReference type="Gene3D" id="2.40.50.100">
    <property type="match status" value="1"/>
</dbReference>
<evidence type="ECO:0000256" key="2">
    <source>
        <dbReference type="ARBA" id="ARBA00022692"/>
    </source>
</evidence>
<dbReference type="InterPro" id="IPR006143">
    <property type="entry name" value="RND_pump_MFP"/>
</dbReference>
<gene>
    <name evidence="8" type="ORF">BTW10_16230</name>
</gene>
<proteinExistence type="inferred from homology"/>
<comment type="similarity">
    <text evidence="1">Belongs to the membrane fusion protein (MFP) (TC 8.A.1) family.</text>
</comment>
<keyword evidence="9" id="KW-1185">Reference proteome</keyword>
<keyword evidence="3" id="KW-1133">Transmembrane helix</keyword>
<dbReference type="InterPro" id="IPR050393">
    <property type="entry name" value="MFP_Efflux_Pump"/>
</dbReference>
<organism evidence="8 9">
    <name type="scientific">Chromohalobacter japonicus</name>
    <dbReference type="NCBI Taxonomy" id="223900"/>
    <lineage>
        <taxon>Bacteria</taxon>
        <taxon>Pseudomonadati</taxon>
        <taxon>Pseudomonadota</taxon>
        <taxon>Gammaproteobacteria</taxon>
        <taxon>Oceanospirillales</taxon>
        <taxon>Halomonadaceae</taxon>
        <taxon>Chromohalobacter</taxon>
    </lineage>
</organism>
<dbReference type="Proteomes" id="UP000186806">
    <property type="component" value="Unassembled WGS sequence"/>
</dbReference>
<dbReference type="GO" id="GO:0016020">
    <property type="term" value="C:membrane"/>
    <property type="evidence" value="ECO:0007669"/>
    <property type="project" value="InterPro"/>
</dbReference>
<dbReference type="RefSeq" id="WP_075370303.1">
    <property type="nucleotide sequence ID" value="NZ_MSDQ01000042.1"/>
</dbReference>
<dbReference type="SUPFAM" id="SSF111369">
    <property type="entry name" value="HlyD-like secretion proteins"/>
    <property type="match status" value="1"/>
</dbReference>
<evidence type="ECO:0000256" key="3">
    <source>
        <dbReference type="ARBA" id="ARBA00022989"/>
    </source>
</evidence>
<keyword evidence="2" id="KW-0812">Transmembrane</keyword>
<name>A0A1Q8T8X6_9GAMM</name>
<dbReference type="PANTHER" id="PTHR30367:SF12">
    <property type="entry name" value="P-HYDROXYBENZOIC ACID EFFLUX PUMP SUBUNIT AAEA"/>
    <property type="match status" value="1"/>
</dbReference>
<evidence type="ECO:0000259" key="7">
    <source>
        <dbReference type="Pfam" id="PF25963"/>
    </source>
</evidence>
<evidence type="ECO:0000313" key="9">
    <source>
        <dbReference type="Proteomes" id="UP000186806"/>
    </source>
</evidence>
<evidence type="ECO:0000256" key="1">
    <source>
        <dbReference type="ARBA" id="ARBA00009477"/>
    </source>
</evidence>
<dbReference type="GO" id="GO:0022857">
    <property type="term" value="F:transmembrane transporter activity"/>
    <property type="evidence" value="ECO:0007669"/>
    <property type="project" value="InterPro"/>
</dbReference>
<dbReference type="NCBIfam" id="TIGR01730">
    <property type="entry name" value="RND_mfp"/>
    <property type="match status" value="1"/>
</dbReference>
<reference evidence="8 9" key="1">
    <citation type="submission" date="2016-12" db="EMBL/GenBank/DDBJ databases">
        <title>Draft genome sequences of strains Salinicola socius SMB35, Salinicola sp. MH3R3-1 and Chromohalobacter sp. SMB17 from the Verkhnekamsk potash mining region of Russia.</title>
        <authorList>
            <person name="Mavrodi D.V."/>
            <person name="Olsson B.E."/>
            <person name="Korsakova E.S."/>
            <person name="Pyankova A."/>
            <person name="Mavrodi O.V."/>
            <person name="Plotnikova E.G."/>
        </authorList>
    </citation>
    <scope>NUCLEOTIDE SEQUENCE [LARGE SCALE GENOMIC DNA]</scope>
    <source>
        <strain evidence="8 9">SMB17</strain>
    </source>
</reference>
<evidence type="ECO:0000313" key="8">
    <source>
        <dbReference type="EMBL" id="OLO10143.1"/>
    </source>
</evidence>
<dbReference type="InterPro" id="IPR058625">
    <property type="entry name" value="MdtA-like_BSH"/>
</dbReference>
<evidence type="ECO:0000256" key="4">
    <source>
        <dbReference type="ARBA" id="ARBA00023136"/>
    </source>
</evidence>
<keyword evidence="5" id="KW-0175">Coiled coil</keyword>
<evidence type="ECO:0000256" key="5">
    <source>
        <dbReference type="SAM" id="Coils"/>
    </source>
</evidence>
<comment type="caution">
    <text evidence="8">The sequence shown here is derived from an EMBL/GenBank/DDBJ whole genome shotgun (WGS) entry which is preliminary data.</text>
</comment>
<dbReference type="Gene3D" id="2.40.30.170">
    <property type="match status" value="1"/>
</dbReference>
<protein>
    <submittedName>
        <fullName evidence="8">Uncharacterized protein</fullName>
    </submittedName>
</protein>
<feature type="coiled-coil region" evidence="5">
    <location>
        <begin position="82"/>
        <end position="159"/>
    </location>
</feature>
<dbReference type="InterPro" id="IPR058634">
    <property type="entry name" value="AaeA-lik-b-barrel"/>
</dbReference>
<accession>A0A1Q8T8X6</accession>
<dbReference type="STRING" id="223900.GCA_000821045_00832"/>
<dbReference type="PANTHER" id="PTHR30367">
    <property type="entry name" value="P-HYDROXYBENZOIC ACID EFFLUX PUMP SUBUNIT AAEA-RELATED"/>
    <property type="match status" value="1"/>
</dbReference>